<evidence type="ECO:0000313" key="3">
    <source>
        <dbReference type="EMBL" id="QHT74785.1"/>
    </source>
</evidence>
<keyword evidence="1" id="KW-0443">Lipid metabolism</keyword>
<reference evidence="3" key="1">
    <citation type="journal article" date="2020" name="Nature">
        <title>Giant virus diversity and host interactions through global metagenomics.</title>
        <authorList>
            <person name="Schulz F."/>
            <person name="Roux S."/>
            <person name="Paez-Espino D."/>
            <person name="Jungbluth S."/>
            <person name="Walsh D.A."/>
            <person name="Denef V.J."/>
            <person name="McMahon K.D."/>
            <person name="Konstantinidis K.T."/>
            <person name="Eloe-Fadrosh E.A."/>
            <person name="Kyrpides N.C."/>
            <person name="Woyke T."/>
        </authorList>
    </citation>
    <scope>NUCLEOTIDE SEQUENCE</scope>
    <source>
        <strain evidence="3">GVMAG-M-3300023179-62</strain>
    </source>
</reference>
<evidence type="ECO:0000256" key="1">
    <source>
        <dbReference type="ARBA" id="ARBA00023098"/>
    </source>
</evidence>
<dbReference type="PROSITE" id="PS51635">
    <property type="entry name" value="PNPLA"/>
    <property type="match status" value="1"/>
</dbReference>
<dbReference type="InterPro" id="IPR016035">
    <property type="entry name" value="Acyl_Trfase/lysoPLipase"/>
</dbReference>
<dbReference type="Gene3D" id="3.40.1090.10">
    <property type="entry name" value="Cytosolic phospholipase A2 catalytic domain"/>
    <property type="match status" value="1"/>
</dbReference>
<protein>
    <recommendedName>
        <fullName evidence="2">PNPLA domain-containing protein</fullName>
    </recommendedName>
</protein>
<dbReference type="SUPFAM" id="SSF52151">
    <property type="entry name" value="FabD/lysophospholipase-like"/>
    <property type="match status" value="1"/>
</dbReference>
<dbReference type="GO" id="GO:0006629">
    <property type="term" value="P:lipid metabolic process"/>
    <property type="evidence" value="ECO:0007669"/>
    <property type="project" value="UniProtKB-KW"/>
</dbReference>
<accession>A0A6C0H3R0</accession>
<dbReference type="PANTHER" id="PTHR46394:SF1">
    <property type="entry name" value="PNPLA DOMAIN-CONTAINING PROTEIN"/>
    <property type="match status" value="1"/>
</dbReference>
<organism evidence="3">
    <name type="scientific">viral metagenome</name>
    <dbReference type="NCBI Taxonomy" id="1070528"/>
    <lineage>
        <taxon>unclassified sequences</taxon>
        <taxon>metagenomes</taxon>
        <taxon>organismal metagenomes</taxon>
    </lineage>
</organism>
<dbReference type="EMBL" id="MN739858">
    <property type="protein sequence ID" value="QHT74785.1"/>
    <property type="molecule type" value="Genomic_DNA"/>
</dbReference>
<dbReference type="Pfam" id="PF01734">
    <property type="entry name" value="Patatin"/>
    <property type="match status" value="1"/>
</dbReference>
<dbReference type="PANTHER" id="PTHR46394">
    <property type="entry name" value="ANNEXIN"/>
    <property type="match status" value="1"/>
</dbReference>
<dbReference type="InterPro" id="IPR052580">
    <property type="entry name" value="Lipid_Hydrolase"/>
</dbReference>
<evidence type="ECO:0000259" key="2">
    <source>
        <dbReference type="PROSITE" id="PS51635"/>
    </source>
</evidence>
<proteinExistence type="predicted"/>
<feature type="domain" description="PNPLA" evidence="2">
    <location>
        <begin position="8"/>
        <end position="190"/>
    </location>
</feature>
<dbReference type="InterPro" id="IPR002641">
    <property type="entry name" value="PNPLA_dom"/>
</dbReference>
<sequence length="304" mass="33970">MQRDYENLVFEGGGVCGFAYCGAISELENLGILQKFKRFAGTSVGAIFAALLAADFTAREIFEMQTIISFSGLSSKYDVSNVFNLFKNRGVNSSSSIRKQILAVLSTRIKKDETLSGLFEKTGKDLVLVSCCLNKEKAVYFHHATHGNVKVIDAIIASLSVPVFFQPLQLEDDSFVDGGIVDNYPIWIFNDIDALYKNKLFSFDREQINPLTLGLKLIEYGQKPDGSRERKPINNTFDIFSLLINTLTSHIDVANYSPKCIEQTIKISSGDIYFLDVEIKREQISQLVKNGIDGVKKYFDNSSC</sequence>
<dbReference type="AlphaFoldDB" id="A0A6C0H3R0"/>
<name>A0A6C0H3R0_9ZZZZ</name>